<reference evidence="2 3" key="1">
    <citation type="submission" date="2018-05" db="EMBL/GenBank/DDBJ databases">
        <title>Amnibacterium sp. M8JJ-5, whole genome shotgun sequence.</title>
        <authorList>
            <person name="Tuo L."/>
        </authorList>
    </citation>
    <scope>NUCLEOTIDE SEQUENCE [LARGE SCALE GENOMIC DNA]</scope>
    <source>
        <strain evidence="2 3">M8JJ-5</strain>
    </source>
</reference>
<dbReference type="Gene3D" id="3.30.70.100">
    <property type="match status" value="1"/>
</dbReference>
<dbReference type="AlphaFoldDB" id="A0A2V1HU95"/>
<dbReference type="EMBL" id="QEOP01000001">
    <property type="protein sequence ID" value="PVZ96186.1"/>
    <property type="molecule type" value="Genomic_DNA"/>
</dbReference>
<evidence type="ECO:0000313" key="3">
    <source>
        <dbReference type="Proteomes" id="UP000244893"/>
    </source>
</evidence>
<sequence length="98" mass="10591">MAVTALLDLHLRPDVIETAPSVLAAILADTRAFAGSLGIEVLEDVADPAHLTVVERWESLEHDNAYRAWRATPEGASGLGEILAAPPSLWRYETQSTL</sequence>
<evidence type="ECO:0000259" key="1">
    <source>
        <dbReference type="Pfam" id="PF03992"/>
    </source>
</evidence>
<accession>A0A2V1HU95</accession>
<comment type="caution">
    <text evidence="2">The sequence shown here is derived from an EMBL/GenBank/DDBJ whole genome shotgun (WGS) entry which is preliminary data.</text>
</comment>
<proteinExistence type="predicted"/>
<keyword evidence="3" id="KW-1185">Reference proteome</keyword>
<dbReference type="Pfam" id="PF03992">
    <property type="entry name" value="ABM"/>
    <property type="match status" value="1"/>
</dbReference>
<feature type="domain" description="ABM" evidence="1">
    <location>
        <begin position="8"/>
        <end position="74"/>
    </location>
</feature>
<dbReference type="InterPro" id="IPR011008">
    <property type="entry name" value="Dimeric_a/b-barrel"/>
</dbReference>
<dbReference type="Proteomes" id="UP000244893">
    <property type="component" value="Unassembled WGS sequence"/>
</dbReference>
<dbReference type="OrthoDB" id="7867302at2"/>
<dbReference type="RefSeq" id="WP_116755920.1">
    <property type="nucleotide sequence ID" value="NZ_JBHUEX010000001.1"/>
</dbReference>
<name>A0A2V1HU95_9MICO</name>
<organism evidence="2 3">
    <name type="scientific">Amnibacterium flavum</name>
    <dbReference type="NCBI Taxonomy" id="2173173"/>
    <lineage>
        <taxon>Bacteria</taxon>
        <taxon>Bacillati</taxon>
        <taxon>Actinomycetota</taxon>
        <taxon>Actinomycetes</taxon>
        <taxon>Micrococcales</taxon>
        <taxon>Microbacteriaceae</taxon>
        <taxon>Amnibacterium</taxon>
    </lineage>
</organism>
<protein>
    <recommendedName>
        <fullName evidence="1">ABM domain-containing protein</fullName>
    </recommendedName>
</protein>
<dbReference type="SUPFAM" id="SSF54909">
    <property type="entry name" value="Dimeric alpha+beta barrel"/>
    <property type="match status" value="1"/>
</dbReference>
<gene>
    <name evidence="2" type="ORF">DDQ50_07100</name>
</gene>
<dbReference type="InterPro" id="IPR007138">
    <property type="entry name" value="ABM_dom"/>
</dbReference>
<evidence type="ECO:0000313" key="2">
    <source>
        <dbReference type="EMBL" id="PVZ96186.1"/>
    </source>
</evidence>